<dbReference type="RefSeq" id="WP_317996276.1">
    <property type="nucleotide sequence ID" value="NZ_AP025523.1"/>
</dbReference>
<gene>
    <name evidence="2" type="ORF">WPS_04910</name>
</gene>
<feature type="transmembrane region" description="Helical" evidence="1">
    <location>
        <begin position="207"/>
        <end position="226"/>
    </location>
</feature>
<keyword evidence="1" id="KW-0472">Membrane</keyword>
<evidence type="ECO:0008006" key="4">
    <source>
        <dbReference type="Google" id="ProtNLM"/>
    </source>
</evidence>
<evidence type="ECO:0000313" key="3">
    <source>
        <dbReference type="Proteomes" id="UP001317532"/>
    </source>
</evidence>
<feature type="transmembrane region" description="Helical" evidence="1">
    <location>
        <begin position="12"/>
        <end position="34"/>
    </location>
</feature>
<dbReference type="AlphaFoldDB" id="A0AAN1XUB8"/>
<keyword evidence="1" id="KW-1133">Transmembrane helix</keyword>
<evidence type="ECO:0000256" key="1">
    <source>
        <dbReference type="SAM" id="Phobius"/>
    </source>
</evidence>
<name>A0AAN1XUB8_UNVUL</name>
<organism evidence="2 3">
    <name type="scientific">Vulcanimicrobium alpinum</name>
    <dbReference type="NCBI Taxonomy" id="3016050"/>
    <lineage>
        <taxon>Bacteria</taxon>
        <taxon>Bacillati</taxon>
        <taxon>Vulcanimicrobiota</taxon>
        <taxon>Vulcanimicrobiia</taxon>
        <taxon>Vulcanimicrobiales</taxon>
        <taxon>Vulcanimicrobiaceae</taxon>
        <taxon>Vulcanimicrobium</taxon>
    </lineage>
</organism>
<protein>
    <recommendedName>
        <fullName evidence="4">DUF998 domain-containing protein</fullName>
    </recommendedName>
</protein>
<evidence type="ECO:0000313" key="2">
    <source>
        <dbReference type="EMBL" id="BDE05215.1"/>
    </source>
</evidence>
<accession>A0AAN1XUB8</accession>
<sequence>MIYRIAERSRGTFAFVMAMCAAFFVLTIAAMLLYPGGSLVQRNGTGYAFFENFFSDLGQTHTHSGASNLPSLVLFTIALNALAIGLAIFFVGFTRLFTESGRAILLARIAAFAGVISAVSFAGVAFTPWNLYLRAHNEFVTWAFRSFLLAVVLMIVAIAIERGFPKRFAWVFAAFAVVLAAYVALLAFGPTLATPQGAKIQVTGQKIIAYTSVATIFVQAWMARALSP</sequence>
<dbReference type="EMBL" id="AP025523">
    <property type="protein sequence ID" value="BDE05215.1"/>
    <property type="molecule type" value="Genomic_DNA"/>
</dbReference>
<keyword evidence="3" id="KW-1185">Reference proteome</keyword>
<feature type="transmembrane region" description="Helical" evidence="1">
    <location>
        <begin position="105"/>
        <end position="127"/>
    </location>
</feature>
<feature type="transmembrane region" description="Helical" evidence="1">
    <location>
        <begin position="139"/>
        <end position="160"/>
    </location>
</feature>
<dbReference type="KEGG" id="vab:WPS_04910"/>
<reference evidence="2 3" key="1">
    <citation type="journal article" date="2022" name="ISME Commun">
        <title>Vulcanimicrobium alpinus gen. nov. sp. nov., the first cultivated representative of the candidate phylum 'Eremiobacterota', is a metabolically versatile aerobic anoxygenic phototroph.</title>
        <authorList>
            <person name="Yabe S."/>
            <person name="Muto K."/>
            <person name="Abe K."/>
            <person name="Yokota A."/>
            <person name="Staudigel H."/>
            <person name="Tebo B.M."/>
        </authorList>
    </citation>
    <scope>NUCLEOTIDE SEQUENCE [LARGE SCALE GENOMIC DNA]</scope>
    <source>
        <strain evidence="2 3">WC8-2</strain>
    </source>
</reference>
<proteinExistence type="predicted"/>
<keyword evidence="1" id="KW-0812">Transmembrane</keyword>
<dbReference type="Proteomes" id="UP001317532">
    <property type="component" value="Chromosome"/>
</dbReference>
<feature type="transmembrane region" description="Helical" evidence="1">
    <location>
        <begin position="72"/>
        <end position="93"/>
    </location>
</feature>
<feature type="transmembrane region" description="Helical" evidence="1">
    <location>
        <begin position="167"/>
        <end position="187"/>
    </location>
</feature>